<evidence type="ECO:0000259" key="4">
    <source>
        <dbReference type="PROSITE" id="PS50103"/>
    </source>
</evidence>
<dbReference type="GO" id="GO:0008270">
    <property type="term" value="F:zinc ion binding"/>
    <property type="evidence" value="ECO:0007669"/>
    <property type="project" value="UniProtKB-KW"/>
</dbReference>
<dbReference type="PANTHER" id="PTHR38160:SF1">
    <property type="entry name" value="ZINC FINGER CCCH DOMAIN-CONTAINING PROTEIN 40"/>
    <property type="match status" value="1"/>
</dbReference>
<evidence type="ECO:0000256" key="1">
    <source>
        <dbReference type="PROSITE-ProRule" id="PRU00723"/>
    </source>
</evidence>
<evidence type="ECO:0000313" key="6">
    <source>
        <dbReference type="Proteomes" id="UP000250235"/>
    </source>
</evidence>
<dbReference type="PROSITE" id="PS50103">
    <property type="entry name" value="ZF_C3H1"/>
    <property type="match status" value="1"/>
</dbReference>
<keyword evidence="1" id="KW-0863">Zinc-finger</keyword>
<feature type="compositionally biased region" description="Pro residues" evidence="3">
    <location>
        <begin position="375"/>
        <end position="385"/>
    </location>
</feature>
<organism evidence="5 6">
    <name type="scientific">Dorcoceras hygrometricum</name>
    <dbReference type="NCBI Taxonomy" id="472368"/>
    <lineage>
        <taxon>Eukaryota</taxon>
        <taxon>Viridiplantae</taxon>
        <taxon>Streptophyta</taxon>
        <taxon>Embryophyta</taxon>
        <taxon>Tracheophyta</taxon>
        <taxon>Spermatophyta</taxon>
        <taxon>Magnoliopsida</taxon>
        <taxon>eudicotyledons</taxon>
        <taxon>Gunneridae</taxon>
        <taxon>Pentapetalae</taxon>
        <taxon>asterids</taxon>
        <taxon>lamiids</taxon>
        <taxon>Lamiales</taxon>
        <taxon>Gesneriaceae</taxon>
        <taxon>Didymocarpoideae</taxon>
        <taxon>Trichosporeae</taxon>
        <taxon>Loxocarpinae</taxon>
        <taxon>Dorcoceras</taxon>
    </lineage>
</organism>
<dbReference type="Proteomes" id="UP000250235">
    <property type="component" value="Unassembled WGS sequence"/>
</dbReference>
<name>A0A2Z7C7N1_9LAMI</name>
<evidence type="ECO:0000313" key="5">
    <source>
        <dbReference type="EMBL" id="KZV40315.1"/>
    </source>
</evidence>
<keyword evidence="1" id="KW-0862">Zinc</keyword>
<keyword evidence="2" id="KW-0175">Coiled coil</keyword>
<reference evidence="5 6" key="1">
    <citation type="journal article" date="2015" name="Proc. Natl. Acad. Sci. U.S.A.">
        <title>The resurrection genome of Boea hygrometrica: A blueprint for survival of dehydration.</title>
        <authorList>
            <person name="Xiao L."/>
            <person name="Yang G."/>
            <person name="Zhang L."/>
            <person name="Yang X."/>
            <person name="Zhao S."/>
            <person name="Ji Z."/>
            <person name="Zhou Q."/>
            <person name="Hu M."/>
            <person name="Wang Y."/>
            <person name="Chen M."/>
            <person name="Xu Y."/>
            <person name="Jin H."/>
            <person name="Xiao X."/>
            <person name="Hu G."/>
            <person name="Bao F."/>
            <person name="Hu Y."/>
            <person name="Wan P."/>
            <person name="Li L."/>
            <person name="Deng X."/>
            <person name="Kuang T."/>
            <person name="Xiang C."/>
            <person name="Zhu J.K."/>
            <person name="Oliver M.J."/>
            <person name="He Y."/>
        </authorList>
    </citation>
    <scope>NUCLEOTIDE SEQUENCE [LARGE SCALE GENOMIC DNA]</scope>
    <source>
        <strain evidence="6">cv. XS01</strain>
    </source>
</reference>
<dbReference type="OrthoDB" id="665283at2759"/>
<sequence length="414" mass="47483">MVEKKLYKTRLCLLYQRGRCSRQYCNFAHGSAELRGSFNGRQEEYHGRDLRESLGRNRSPLRKFSPRRDDRARHSSRGNSPRSPMKRIDRNHRKRQRLDGNHDYSGSMRMSDGNEDQNRERTWAPSDSKVHLDGQLRHVLTELKILDSDKQKLEIFLEEKVQEADALTLKIHDLEIQLSKEKEEAKRSNAQILKLGDQLDFNAARQGSNEEDSKINTVSDDETGVNNASPLNGFRINSSPNQKKSREYPEAHDASNQVNIVKGDRTEIRGTRREKPSRQTEHREQLIWSKESDANNRCDPLAYEDKLKKGTYQPRDVASADKAPEMGPMLPSTGLAAHALDEYIEDHEMDEKFRVTGAASTRTEPDANMKVTVLPFPPPPPPPLPQNVYSQYEGDDEHVEIDEVDEETVEVDII</sequence>
<dbReference type="AlphaFoldDB" id="A0A2Z7C7N1"/>
<feature type="compositionally biased region" description="Basic and acidic residues" evidence="3">
    <location>
        <begin position="262"/>
        <end position="291"/>
    </location>
</feature>
<gene>
    <name evidence="5" type="ORF">F511_27401</name>
</gene>
<feature type="coiled-coil region" evidence="2">
    <location>
        <begin position="157"/>
        <end position="191"/>
    </location>
</feature>
<feature type="zinc finger region" description="C3H1-type" evidence="1">
    <location>
        <begin position="6"/>
        <end position="32"/>
    </location>
</feature>
<feature type="region of interest" description="Disordered" evidence="3">
    <location>
        <begin position="365"/>
        <end position="390"/>
    </location>
</feature>
<feature type="compositionally biased region" description="Basic and acidic residues" evidence="3">
    <location>
        <begin position="244"/>
        <end position="253"/>
    </location>
</feature>
<dbReference type="InterPro" id="IPR000571">
    <property type="entry name" value="Znf_CCCH"/>
</dbReference>
<keyword evidence="6" id="KW-1185">Reference proteome</keyword>
<feature type="domain" description="C3H1-type" evidence="4">
    <location>
        <begin position="6"/>
        <end position="32"/>
    </location>
</feature>
<keyword evidence="1" id="KW-0479">Metal-binding</keyword>
<accession>A0A2Z7C7N1</accession>
<feature type="region of interest" description="Disordered" evidence="3">
    <location>
        <begin position="204"/>
        <end position="291"/>
    </location>
</feature>
<evidence type="ECO:0000256" key="3">
    <source>
        <dbReference type="SAM" id="MobiDB-lite"/>
    </source>
</evidence>
<dbReference type="InterPro" id="IPR045868">
    <property type="entry name" value="Znf_C3H13/40"/>
</dbReference>
<dbReference type="EMBL" id="KV000449">
    <property type="protein sequence ID" value="KZV40315.1"/>
    <property type="molecule type" value="Genomic_DNA"/>
</dbReference>
<dbReference type="PANTHER" id="PTHR38160">
    <property type="entry name" value="ZINC FINGER CCCH DOMAIN-CONTAINING PROTEIN 40"/>
    <property type="match status" value="1"/>
</dbReference>
<protein>
    <submittedName>
        <fullName evidence="5">Zinc finger CCCH domain-containing protein 13</fullName>
    </submittedName>
</protein>
<evidence type="ECO:0000256" key="2">
    <source>
        <dbReference type="SAM" id="Coils"/>
    </source>
</evidence>
<feature type="compositionally biased region" description="Polar residues" evidence="3">
    <location>
        <begin position="224"/>
        <end position="242"/>
    </location>
</feature>
<dbReference type="Gene3D" id="4.10.1000.10">
    <property type="entry name" value="Zinc finger, CCCH-type"/>
    <property type="match status" value="1"/>
</dbReference>
<feature type="compositionally biased region" description="Basic and acidic residues" evidence="3">
    <location>
        <begin position="116"/>
        <end position="125"/>
    </location>
</feature>
<proteinExistence type="predicted"/>
<feature type="region of interest" description="Disordered" evidence="3">
    <location>
        <begin position="47"/>
        <end position="125"/>
    </location>
</feature>